<dbReference type="RefSeq" id="WP_057636490.1">
    <property type="nucleotide sequence ID" value="NZ_LDJM01000006.1"/>
</dbReference>
<dbReference type="GO" id="GO:0019243">
    <property type="term" value="P:methylglyoxal catabolic process to D-lactate via S-lactoyl-glutathione"/>
    <property type="evidence" value="ECO:0007669"/>
    <property type="project" value="UniProtKB-UniRule"/>
</dbReference>
<feature type="binding site" evidence="7">
    <location>
        <position position="58"/>
    </location>
    <ligand>
        <name>Zn(2+)</name>
        <dbReference type="ChEBI" id="CHEBI:29105"/>
        <label>2</label>
    </ligand>
</feature>
<dbReference type="UniPathway" id="UPA00619">
    <property type="reaction ID" value="UER00676"/>
</dbReference>
<keyword evidence="10" id="KW-1185">Reference proteome</keyword>
<feature type="binding site" evidence="7">
    <location>
        <position position="110"/>
    </location>
    <ligand>
        <name>Zn(2+)</name>
        <dbReference type="ChEBI" id="CHEBI:29105"/>
        <label>1</label>
    </ligand>
</feature>
<sequence>MPAVPLPAFDDNYIWCLRDEQGAWLVVDPGQAAPVLAFGRDQGCAPAAILLTHHHGDHVGGVDELLAHWPGVPVFGPDDARLPAASRPLQGGQCLQIGPWAVQVIDVAGHTRSHLAYLAADHLFCGDALFSLGCGRMFEGTPAQMLASLDRLAALPAHTRVCCGHEYTLANAAFALAVEPHNAALQHRLKEAQAMRASHRPSLPSTIGSELECNPFLRTAQASVARAVSGRTPSHGNRVAVFAALRGWKDGFAA</sequence>
<comment type="subunit">
    <text evidence="7">Monomer.</text>
</comment>
<dbReference type="CDD" id="cd07723">
    <property type="entry name" value="hydroxyacylglutathione_hydrolase_MBL-fold"/>
    <property type="match status" value="1"/>
</dbReference>
<feature type="domain" description="Metallo-beta-lactamase" evidence="8">
    <location>
        <begin position="11"/>
        <end position="165"/>
    </location>
</feature>
<dbReference type="EMBL" id="LDJM01000006">
    <property type="protein sequence ID" value="KRG79119.1"/>
    <property type="molecule type" value="Genomic_DNA"/>
</dbReference>
<evidence type="ECO:0000256" key="2">
    <source>
        <dbReference type="ARBA" id="ARBA00004963"/>
    </source>
</evidence>
<proteinExistence type="inferred from homology"/>
<dbReference type="HAMAP" id="MF_01374">
    <property type="entry name" value="Glyoxalase_2"/>
    <property type="match status" value="1"/>
</dbReference>
<accession>A0A0R0DA29</accession>
<dbReference type="EC" id="3.1.2.6" evidence="7"/>
<comment type="cofactor">
    <cofactor evidence="7">
        <name>Zn(2+)</name>
        <dbReference type="ChEBI" id="CHEBI:29105"/>
    </cofactor>
    <text evidence="7">Binds 2 Zn(2+) ions per subunit.</text>
</comment>
<feature type="binding site" evidence="7">
    <location>
        <position position="55"/>
    </location>
    <ligand>
        <name>Zn(2+)</name>
        <dbReference type="ChEBI" id="CHEBI:29105"/>
        <label>1</label>
    </ligand>
</feature>
<gene>
    <name evidence="7" type="primary">gloB</name>
    <name evidence="9" type="ORF">ABB30_01540</name>
</gene>
<dbReference type="InterPro" id="IPR017782">
    <property type="entry name" value="Hydroxyacylglutathione_Hdrlase"/>
</dbReference>
<feature type="binding site" evidence="7">
    <location>
        <position position="127"/>
    </location>
    <ligand>
        <name>Zn(2+)</name>
        <dbReference type="ChEBI" id="CHEBI:29105"/>
        <label>2</label>
    </ligand>
</feature>
<feature type="binding site" evidence="7">
    <location>
        <position position="57"/>
    </location>
    <ligand>
        <name>Zn(2+)</name>
        <dbReference type="ChEBI" id="CHEBI:29105"/>
        <label>2</label>
    </ligand>
</feature>
<dbReference type="Pfam" id="PF00753">
    <property type="entry name" value="Lactamase_B"/>
    <property type="match status" value="1"/>
</dbReference>
<organism evidence="9 10">
    <name type="scientific">Stenotrophomonas ginsengisoli</name>
    <dbReference type="NCBI Taxonomy" id="336566"/>
    <lineage>
        <taxon>Bacteria</taxon>
        <taxon>Pseudomonadati</taxon>
        <taxon>Pseudomonadota</taxon>
        <taxon>Gammaproteobacteria</taxon>
        <taxon>Lysobacterales</taxon>
        <taxon>Lysobacteraceae</taxon>
        <taxon>Stenotrophomonas</taxon>
    </lineage>
</organism>
<evidence type="ECO:0000256" key="3">
    <source>
        <dbReference type="ARBA" id="ARBA00006759"/>
    </source>
</evidence>
<feature type="binding site" evidence="7">
    <location>
        <position position="127"/>
    </location>
    <ligand>
        <name>Zn(2+)</name>
        <dbReference type="ChEBI" id="CHEBI:29105"/>
        <label>1</label>
    </ligand>
</feature>
<dbReference type="InterPro" id="IPR035680">
    <property type="entry name" value="Clx_II_MBL"/>
</dbReference>
<keyword evidence="4 7" id="KW-0479">Metal-binding</keyword>
<dbReference type="InterPro" id="IPR001279">
    <property type="entry name" value="Metallo-B-lactamas"/>
</dbReference>
<evidence type="ECO:0000313" key="9">
    <source>
        <dbReference type="EMBL" id="KRG79119.1"/>
    </source>
</evidence>
<dbReference type="GO" id="GO:0004416">
    <property type="term" value="F:hydroxyacylglutathione hydrolase activity"/>
    <property type="evidence" value="ECO:0007669"/>
    <property type="project" value="UniProtKB-UniRule"/>
</dbReference>
<dbReference type="InterPro" id="IPR032282">
    <property type="entry name" value="HAGH_C"/>
</dbReference>
<dbReference type="GO" id="GO:0046872">
    <property type="term" value="F:metal ion binding"/>
    <property type="evidence" value="ECO:0007669"/>
    <property type="project" value="UniProtKB-KW"/>
</dbReference>
<comment type="catalytic activity">
    <reaction evidence="1 7">
        <text>an S-(2-hydroxyacyl)glutathione + H2O = a 2-hydroxy carboxylate + glutathione + H(+)</text>
        <dbReference type="Rhea" id="RHEA:21864"/>
        <dbReference type="ChEBI" id="CHEBI:15377"/>
        <dbReference type="ChEBI" id="CHEBI:15378"/>
        <dbReference type="ChEBI" id="CHEBI:57925"/>
        <dbReference type="ChEBI" id="CHEBI:58896"/>
        <dbReference type="ChEBI" id="CHEBI:71261"/>
        <dbReference type="EC" id="3.1.2.6"/>
    </reaction>
</comment>
<dbReference type="PIRSF" id="PIRSF005457">
    <property type="entry name" value="Glx"/>
    <property type="match status" value="1"/>
</dbReference>
<evidence type="ECO:0000256" key="4">
    <source>
        <dbReference type="ARBA" id="ARBA00022723"/>
    </source>
</evidence>
<dbReference type="SUPFAM" id="SSF56281">
    <property type="entry name" value="Metallo-hydrolase/oxidoreductase"/>
    <property type="match status" value="1"/>
</dbReference>
<evidence type="ECO:0000256" key="5">
    <source>
        <dbReference type="ARBA" id="ARBA00022801"/>
    </source>
</evidence>
<keyword evidence="6 7" id="KW-0862">Zinc</keyword>
<dbReference type="Pfam" id="PF16123">
    <property type="entry name" value="HAGH_C"/>
    <property type="match status" value="1"/>
</dbReference>
<dbReference type="InterPro" id="IPR036866">
    <property type="entry name" value="RibonucZ/Hydroxyglut_hydro"/>
</dbReference>
<dbReference type="PATRIC" id="fig|336566.3.peg.2678"/>
<dbReference type="InterPro" id="IPR050110">
    <property type="entry name" value="Glyoxalase_II_hydrolase"/>
</dbReference>
<name>A0A0R0DA29_9GAMM</name>
<comment type="pathway">
    <text evidence="2 7">Secondary metabolite metabolism; methylglyoxal degradation; (R)-lactate from methylglyoxal: step 2/2.</text>
</comment>
<reference evidence="9 10" key="1">
    <citation type="submission" date="2015-05" db="EMBL/GenBank/DDBJ databases">
        <title>Genome sequencing and analysis of members of genus Stenotrophomonas.</title>
        <authorList>
            <person name="Patil P.P."/>
            <person name="Midha S."/>
            <person name="Patil P.B."/>
        </authorList>
    </citation>
    <scope>NUCLEOTIDE SEQUENCE [LARGE SCALE GENOMIC DNA]</scope>
    <source>
        <strain evidence="9 10">DSM 24757</strain>
    </source>
</reference>
<keyword evidence="5 7" id="KW-0378">Hydrolase</keyword>
<dbReference type="AlphaFoldDB" id="A0A0R0DA29"/>
<dbReference type="Proteomes" id="UP000050956">
    <property type="component" value="Unassembled WGS sequence"/>
</dbReference>
<dbReference type="SMART" id="SM00849">
    <property type="entry name" value="Lactamase_B"/>
    <property type="match status" value="1"/>
</dbReference>
<dbReference type="PANTHER" id="PTHR43705:SF1">
    <property type="entry name" value="HYDROXYACYLGLUTATHIONE HYDROLASE GLOB"/>
    <property type="match status" value="1"/>
</dbReference>
<comment type="function">
    <text evidence="7">Thiolesterase that catalyzes the hydrolysis of S-D-lactoyl-glutathione to form glutathione and D-lactic acid.</text>
</comment>
<comment type="caution">
    <text evidence="9">The sequence shown here is derived from an EMBL/GenBank/DDBJ whole genome shotgun (WGS) entry which is preliminary data.</text>
</comment>
<feature type="binding site" evidence="7">
    <location>
        <position position="165"/>
    </location>
    <ligand>
        <name>Zn(2+)</name>
        <dbReference type="ChEBI" id="CHEBI:29105"/>
        <label>2</label>
    </ligand>
</feature>
<dbReference type="Gene3D" id="3.60.15.10">
    <property type="entry name" value="Ribonuclease Z/Hydroxyacylglutathione hydrolase-like"/>
    <property type="match status" value="1"/>
</dbReference>
<dbReference type="OrthoDB" id="9802248at2"/>
<dbReference type="PANTHER" id="PTHR43705">
    <property type="entry name" value="HYDROXYACYLGLUTATHIONE HYDROLASE"/>
    <property type="match status" value="1"/>
</dbReference>
<protein>
    <recommendedName>
        <fullName evidence="7">Hydroxyacylglutathione hydrolase</fullName>
        <ecNumber evidence="7">3.1.2.6</ecNumber>
    </recommendedName>
    <alternativeName>
        <fullName evidence="7">Glyoxalase II</fullName>
        <shortName evidence="7">Glx II</shortName>
    </alternativeName>
</protein>
<evidence type="ECO:0000313" key="10">
    <source>
        <dbReference type="Proteomes" id="UP000050956"/>
    </source>
</evidence>
<feature type="binding site" evidence="7">
    <location>
        <position position="53"/>
    </location>
    <ligand>
        <name>Zn(2+)</name>
        <dbReference type="ChEBI" id="CHEBI:29105"/>
        <label>1</label>
    </ligand>
</feature>
<dbReference type="NCBIfam" id="TIGR03413">
    <property type="entry name" value="GSH_gloB"/>
    <property type="match status" value="1"/>
</dbReference>
<evidence type="ECO:0000256" key="1">
    <source>
        <dbReference type="ARBA" id="ARBA00001623"/>
    </source>
</evidence>
<evidence type="ECO:0000256" key="6">
    <source>
        <dbReference type="ARBA" id="ARBA00022833"/>
    </source>
</evidence>
<dbReference type="STRING" id="336566.ABB30_01540"/>
<comment type="similarity">
    <text evidence="3 7">Belongs to the metallo-beta-lactamase superfamily. Glyoxalase II family.</text>
</comment>
<evidence type="ECO:0000256" key="7">
    <source>
        <dbReference type="HAMAP-Rule" id="MF_01374"/>
    </source>
</evidence>
<evidence type="ECO:0000259" key="8">
    <source>
        <dbReference type="SMART" id="SM00849"/>
    </source>
</evidence>